<feature type="region of interest" description="Disordered" evidence="1">
    <location>
        <begin position="163"/>
        <end position="202"/>
    </location>
</feature>
<protein>
    <submittedName>
        <fullName evidence="2">GMP synthase [glutamine-hydrolyzing]</fullName>
    </submittedName>
</protein>
<comment type="caution">
    <text evidence="2">The sequence shown here is derived from an EMBL/GenBank/DDBJ whole genome shotgun (WGS) entry which is preliminary data.</text>
</comment>
<feature type="compositionally biased region" description="Low complexity" evidence="1">
    <location>
        <begin position="118"/>
        <end position="129"/>
    </location>
</feature>
<proteinExistence type="predicted"/>
<reference evidence="2" key="1">
    <citation type="submission" date="2021-07" db="EMBL/GenBank/DDBJ databases">
        <authorList>
            <person name="Catto M.A."/>
            <person name="Jacobson A."/>
            <person name="Kennedy G."/>
            <person name="Labadie P."/>
            <person name="Hunt B.G."/>
            <person name="Srinivasan R."/>
        </authorList>
    </citation>
    <scope>NUCLEOTIDE SEQUENCE</scope>
    <source>
        <strain evidence="2">PL_HMW_Pooled</strain>
        <tissue evidence="2">Head</tissue>
    </source>
</reference>
<keyword evidence="3" id="KW-1185">Reference proteome</keyword>
<dbReference type="EMBL" id="JAHWGI010000003">
    <property type="protein sequence ID" value="KAK3907203.1"/>
    <property type="molecule type" value="Genomic_DNA"/>
</dbReference>
<evidence type="ECO:0000313" key="3">
    <source>
        <dbReference type="Proteomes" id="UP001219518"/>
    </source>
</evidence>
<reference evidence="2" key="2">
    <citation type="journal article" date="2023" name="BMC Genomics">
        <title>Pest status, molecular evolution, and epigenetic factors derived from the genome assembly of Frankliniella fusca, a thysanopteran phytovirus vector.</title>
        <authorList>
            <person name="Catto M.A."/>
            <person name="Labadie P.E."/>
            <person name="Jacobson A.L."/>
            <person name="Kennedy G.G."/>
            <person name="Srinivasan R."/>
            <person name="Hunt B.G."/>
        </authorList>
    </citation>
    <scope>NUCLEOTIDE SEQUENCE</scope>
    <source>
        <strain evidence="2">PL_HMW_Pooled</strain>
    </source>
</reference>
<feature type="compositionally biased region" description="Polar residues" evidence="1">
    <location>
        <begin position="246"/>
        <end position="258"/>
    </location>
</feature>
<accession>A0AAE1L4Z3</accession>
<feature type="compositionally biased region" description="Low complexity" evidence="1">
    <location>
        <begin position="283"/>
        <end position="293"/>
    </location>
</feature>
<feature type="region of interest" description="Disordered" evidence="1">
    <location>
        <begin position="117"/>
        <end position="143"/>
    </location>
</feature>
<name>A0AAE1L4Z3_9NEOP</name>
<dbReference type="Proteomes" id="UP001219518">
    <property type="component" value="Unassembled WGS sequence"/>
</dbReference>
<organism evidence="2 3">
    <name type="scientific">Frankliniella fusca</name>
    <dbReference type="NCBI Taxonomy" id="407009"/>
    <lineage>
        <taxon>Eukaryota</taxon>
        <taxon>Metazoa</taxon>
        <taxon>Ecdysozoa</taxon>
        <taxon>Arthropoda</taxon>
        <taxon>Hexapoda</taxon>
        <taxon>Insecta</taxon>
        <taxon>Pterygota</taxon>
        <taxon>Neoptera</taxon>
        <taxon>Paraneoptera</taxon>
        <taxon>Thysanoptera</taxon>
        <taxon>Terebrantia</taxon>
        <taxon>Thripoidea</taxon>
        <taxon>Thripidae</taxon>
        <taxon>Frankliniella</taxon>
    </lineage>
</organism>
<dbReference type="AlphaFoldDB" id="A0AAE1L4Z3"/>
<evidence type="ECO:0000313" key="2">
    <source>
        <dbReference type="EMBL" id="KAK3907203.1"/>
    </source>
</evidence>
<feature type="compositionally biased region" description="Basic and acidic residues" evidence="1">
    <location>
        <begin position="71"/>
        <end position="81"/>
    </location>
</feature>
<feature type="compositionally biased region" description="Polar residues" evidence="1">
    <location>
        <begin position="174"/>
        <end position="184"/>
    </location>
</feature>
<feature type="compositionally biased region" description="Low complexity" evidence="1">
    <location>
        <begin position="261"/>
        <end position="272"/>
    </location>
</feature>
<feature type="region of interest" description="Disordered" evidence="1">
    <location>
        <begin position="43"/>
        <end position="81"/>
    </location>
</feature>
<evidence type="ECO:0000256" key="1">
    <source>
        <dbReference type="SAM" id="MobiDB-lite"/>
    </source>
</evidence>
<gene>
    <name evidence="2" type="ORF">KUF71_002893</name>
</gene>
<sequence>MTLVTKHQTPDCETWASHPCEIIKTYGAYLDAHLGAKRRTTDKNYETEKELGPGKRKRIPNKRLIPLDNETENKNGPKVRHADVKSPAVVLPAPPAISVPSESSKTFQVGNKPVTILSGSTPSSSKQTSVPRSLNIVRKNKKGSKVSDLEGLRSLIDLKKSEASKKTEVKENFQEVSSKSTKGTPSKILSAKDQASSEDEETPFLNDKLLQENVSILKGGGNLSSTLHKNTIFLQVRDDSLKQLGSEGSCSVSSQHGTAVSKKSSFKSPASKELVPAKPDLNSSSISRTAESSSDFEIPPSYELVSEMPGLSVSSFISGTAESSSDFERPSSNELVSEKPGLSVSSFISGAAESSSGFQGQVIRYLKTLDRKIEDIATNQAKLNLYLLHNEKVVNSPPGMPTCPLLTIDSLKTIENYLKDEENLATMCVYLSSHVSKNPDKEKESTKKVLASLLGNSLAKEFSFKGRRGKMNFSAHPLWKVIKGALCSKLENSDLSEAEATTKS</sequence>
<feature type="compositionally biased region" description="Basic and acidic residues" evidence="1">
    <location>
        <begin position="43"/>
        <end position="53"/>
    </location>
</feature>
<feature type="compositionally biased region" description="Basic and acidic residues" evidence="1">
    <location>
        <begin position="163"/>
        <end position="173"/>
    </location>
</feature>
<feature type="region of interest" description="Disordered" evidence="1">
    <location>
        <begin position="244"/>
        <end position="294"/>
    </location>
</feature>